<dbReference type="Pfam" id="PF14897">
    <property type="entry name" value="EpsG"/>
    <property type="match status" value="1"/>
</dbReference>
<evidence type="ECO:0008006" key="4">
    <source>
        <dbReference type="Google" id="ProtNLM"/>
    </source>
</evidence>
<feature type="transmembrane region" description="Helical" evidence="1">
    <location>
        <begin position="51"/>
        <end position="71"/>
    </location>
</feature>
<proteinExistence type="predicted"/>
<dbReference type="OrthoDB" id="5324856at2"/>
<feature type="transmembrane region" description="Helical" evidence="1">
    <location>
        <begin position="12"/>
        <end position="45"/>
    </location>
</feature>
<comment type="caution">
    <text evidence="2">The sequence shown here is derived from an EMBL/GenBank/DDBJ whole genome shotgun (WGS) entry which is preliminary data.</text>
</comment>
<feature type="transmembrane region" description="Helical" evidence="1">
    <location>
        <begin position="92"/>
        <end position="116"/>
    </location>
</feature>
<keyword evidence="1" id="KW-0812">Transmembrane</keyword>
<feature type="transmembrane region" description="Helical" evidence="1">
    <location>
        <begin position="272"/>
        <end position="291"/>
    </location>
</feature>
<keyword evidence="1" id="KW-1133">Transmembrane helix</keyword>
<accession>A0A3D8I3Z5</accession>
<sequence>MAQISLRLQYALWIFLCVCYVLLAFSPLLSFICALCVLFGAYCVLSSPMRISLGVCIILSGSIIYASRVYFHWEGDDFIRYFQAYSLLAREGFGHINIYGLEAGLPLFYMALVGLFGELSPAGVLFWTILFPSVLFLVWLEQYAMKHLDNANKALCVFFTFLFFDFYIPTEYTRQCISSIFILYALCVKGAFWRYAHIIFALCFHLSAILLLPPLFMLKKYPKFTLLACFGLVVVLSLSFAWLLGLWQMGIISRDTPLFNKLGFYALGFGDFRPNVIELFFITFLGALFLIPSDDSHKKQWRYFVWLFIMLYFSLYLVSGGIAHRATLLLSTILLGFLLFMGFRGFMMCALGFGGLCFIYKCKVLLFGNNAYELWHSYPAYGGWFYYLF</sequence>
<name>A0A3D8I3Z5_9HELI</name>
<feature type="transmembrane region" description="Helical" evidence="1">
    <location>
        <begin position="192"/>
        <end position="212"/>
    </location>
</feature>
<dbReference type="RefSeq" id="WP_104699998.1">
    <property type="nucleotide sequence ID" value="NZ_FZPP01000019.1"/>
</dbReference>
<gene>
    <name evidence="2" type="ORF">CQA63_05595</name>
</gene>
<protein>
    <recommendedName>
        <fullName evidence="4">EpsG family protein</fullName>
    </recommendedName>
</protein>
<evidence type="ECO:0000256" key="1">
    <source>
        <dbReference type="SAM" id="Phobius"/>
    </source>
</evidence>
<reference evidence="2 3" key="1">
    <citation type="submission" date="2018-04" db="EMBL/GenBank/DDBJ databases">
        <title>Novel Campyloabacter and Helicobacter Species and Strains.</title>
        <authorList>
            <person name="Mannion A.J."/>
            <person name="Shen Z."/>
            <person name="Fox J.G."/>
        </authorList>
    </citation>
    <scope>NUCLEOTIDE SEQUENCE [LARGE SCALE GENOMIC DNA]</scope>
    <source>
        <strain evidence="2 3">MIT 98-6070</strain>
    </source>
</reference>
<evidence type="ECO:0000313" key="2">
    <source>
        <dbReference type="EMBL" id="RDU59726.1"/>
    </source>
</evidence>
<keyword evidence="1" id="KW-0472">Membrane</keyword>
<dbReference type="AlphaFoldDB" id="A0A3D8I3Z5"/>
<feature type="transmembrane region" description="Helical" evidence="1">
    <location>
        <begin position="152"/>
        <end position="172"/>
    </location>
</feature>
<dbReference type="EMBL" id="NXLR01000009">
    <property type="protein sequence ID" value="RDU59726.1"/>
    <property type="molecule type" value="Genomic_DNA"/>
</dbReference>
<keyword evidence="3" id="KW-1185">Reference proteome</keyword>
<evidence type="ECO:0000313" key="3">
    <source>
        <dbReference type="Proteomes" id="UP000256599"/>
    </source>
</evidence>
<feature type="transmembrane region" description="Helical" evidence="1">
    <location>
        <begin position="224"/>
        <end position="252"/>
    </location>
</feature>
<feature type="transmembrane region" description="Helical" evidence="1">
    <location>
        <begin position="303"/>
        <end position="323"/>
    </location>
</feature>
<dbReference type="Proteomes" id="UP000256599">
    <property type="component" value="Unassembled WGS sequence"/>
</dbReference>
<feature type="transmembrane region" description="Helical" evidence="1">
    <location>
        <begin position="122"/>
        <end position="140"/>
    </location>
</feature>
<dbReference type="InterPro" id="IPR049458">
    <property type="entry name" value="EpsG-like"/>
</dbReference>
<organism evidence="2 3">
    <name type="scientific">Helicobacter marmotae</name>
    <dbReference type="NCBI Taxonomy" id="152490"/>
    <lineage>
        <taxon>Bacteria</taxon>
        <taxon>Pseudomonadati</taxon>
        <taxon>Campylobacterota</taxon>
        <taxon>Epsilonproteobacteria</taxon>
        <taxon>Campylobacterales</taxon>
        <taxon>Helicobacteraceae</taxon>
        <taxon>Helicobacter</taxon>
    </lineage>
</organism>
<feature type="transmembrane region" description="Helical" evidence="1">
    <location>
        <begin position="329"/>
        <end position="360"/>
    </location>
</feature>